<name>A0A7N9CTV2_MACFA</name>
<sequence length="75" mass="8667">PVQVGRKNWTSLWIYFWDTLIIPEEGTKPEKLKVFQCVVYYSLEKAGSSNTGEFQHILNMATFKSLQTRHGDSCL</sequence>
<dbReference type="Proteomes" id="UP000233100">
    <property type="component" value="Chromosome 10"/>
</dbReference>
<proteinExistence type="predicted"/>
<keyword evidence="2" id="KW-1185">Reference proteome</keyword>
<reference evidence="1 2" key="1">
    <citation type="submission" date="2013-03" db="EMBL/GenBank/DDBJ databases">
        <authorList>
            <person name="Warren W."/>
            <person name="Wilson R.K."/>
        </authorList>
    </citation>
    <scope>NUCLEOTIDE SEQUENCE</scope>
</reference>
<protein>
    <submittedName>
        <fullName evidence="1">Uncharacterized protein</fullName>
    </submittedName>
</protein>
<reference evidence="1" key="3">
    <citation type="submission" date="2025-09" db="UniProtKB">
        <authorList>
            <consortium name="Ensembl"/>
        </authorList>
    </citation>
    <scope>IDENTIFICATION</scope>
</reference>
<evidence type="ECO:0000313" key="1">
    <source>
        <dbReference type="Ensembl" id="ENSMFAP00000053599.1"/>
    </source>
</evidence>
<evidence type="ECO:0000313" key="2">
    <source>
        <dbReference type="Proteomes" id="UP000233100"/>
    </source>
</evidence>
<reference evidence="1" key="2">
    <citation type="submission" date="2025-08" db="UniProtKB">
        <authorList>
            <consortium name="Ensembl"/>
        </authorList>
    </citation>
    <scope>IDENTIFICATION</scope>
</reference>
<dbReference type="AlphaFoldDB" id="A0A7N9CTV2"/>
<accession>A0A7N9CTV2</accession>
<dbReference type="Ensembl" id="ENSMFAT00000073038.1">
    <property type="protein sequence ID" value="ENSMFAP00000053599.1"/>
    <property type="gene ID" value="ENSMFAG00000064965.1"/>
</dbReference>
<organism evidence="1 2">
    <name type="scientific">Macaca fascicularis</name>
    <name type="common">Crab-eating macaque</name>
    <name type="synonym">Cynomolgus monkey</name>
    <dbReference type="NCBI Taxonomy" id="9541"/>
    <lineage>
        <taxon>Eukaryota</taxon>
        <taxon>Metazoa</taxon>
        <taxon>Chordata</taxon>
        <taxon>Craniata</taxon>
        <taxon>Vertebrata</taxon>
        <taxon>Euteleostomi</taxon>
        <taxon>Mammalia</taxon>
        <taxon>Eutheria</taxon>
        <taxon>Euarchontoglires</taxon>
        <taxon>Primates</taxon>
        <taxon>Haplorrhini</taxon>
        <taxon>Catarrhini</taxon>
        <taxon>Cercopithecidae</taxon>
        <taxon>Cercopithecinae</taxon>
        <taxon>Macaca</taxon>
    </lineage>
</organism>